<name>A0ABM7U9Q6_9BURK</name>
<organism evidence="1 2">
    <name type="scientific">Rhodoferax lithotrophicus</name>
    <dbReference type="NCBI Taxonomy" id="2798804"/>
    <lineage>
        <taxon>Bacteria</taxon>
        <taxon>Pseudomonadati</taxon>
        <taxon>Pseudomonadota</taxon>
        <taxon>Betaproteobacteria</taxon>
        <taxon>Burkholderiales</taxon>
        <taxon>Comamonadaceae</taxon>
        <taxon>Rhodoferax</taxon>
    </lineage>
</organism>
<dbReference type="Proteomes" id="UP000824366">
    <property type="component" value="Chromosome"/>
</dbReference>
<accession>A0ABM7U9Q6</accession>
<keyword evidence="2" id="KW-1185">Reference proteome</keyword>
<dbReference type="EMBL" id="AP024238">
    <property type="protein sequence ID" value="BCO25435.1"/>
    <property type="molecule type" value="Genomic_DNA"/>
</dbReference>
<gene>
    <name evidence="1" type="ORF">MIZ03_0295</name>
</gene>
<evidence type="ECO:0000313" key="2">
    <source>
        <dbReference type="Proteomes" id="UP000824366"/>
    </source>
</evidence>
<reference evidence="1 2" key="1">
    <citation type="journal article" date="2021" name="Microbiol. Spectr.">
        <title>A Single Bacterium Capable of Oxidation and Reduction of Iron at Circumneutral pH.</title>
        <authorList>
            <person name="Kato S."/>
            <person name="Ohkuma M."/>
        </authorList>
    </citation>
    <scope>NUCLEOTIDE SEQUENCE [LARGE SCALE GENOMIC DNA]</scope>
    <source>
        <strain evidence="1 2">MIZ03</strain>
    </source>
</reference>
<protein>
    <submittedName>
        <fullName evidence="1">Uncharacterized protein</fullName>
    </submittedName>
</protein>
<evidence type="ECO:0000313" key="1">
    <source>
        <dbReference type="EMBL" id="BCO25435.1"/>
    </source>
</evidence>
<proteinExistence type="predicted"/>
<sequence length="47" mass="5065">MAWVYGLNWLEALIGYVQEAIKVVVDIIAAGLISRAFLASQVLANSS</sequence>